<keyword evidence="3 7" id="KW-0255">Endonuclease</keyword>
<dbReference type="GO" id="GO:0009307">
    <property type="term" value="P:DNA restriction-modification system"/>
    <property type="evidence" value="ECO:0007669"/>
    <property type="project" value="InterPro"/>
</dbReference>
<comment type="caution">
    <text evidence="7">The sequence shown here is derived from an EMBL/GenBank/DDBJ whole genome shotgun (WGS) entry which is preliminary data.</text>
</comment>
<keyword evidence="4" id="KW-0378">Hydrolase</keyword>
<name>A0A251X5F8_9GAMM</name>
<organism evidence="7 8">
    <name type="scientific">Thioflexithrix psekupsensis</name>
    <dbReference type="NCBI Taxonomy" id="1570016"/>
    <lineage>
        <taxon>Bacteria</taxon>
        <taxon>Pseudomonadati</taxon>
        <taxon>Pseudomonadota</taxon>
        <taxon>Gammaproteobacteria</taxon>
        <taxon>Thiotrichales</taxon>
        <taxon>Thioflexithrix</taxon>
    </lineage>
</organism>
<evidence type="ECO:0000256" key="5">
    <source>
        <dbReference type="ARBA" id="ARBA00093760"/>
    </source>
</evidence>
<accession>A0A251X5F8</accession>
<reference evidence="7 8" key="1">
    <citation type="submission" date="2016-12" db="EMBL/GenBank/DDBJ databases">
        <title>Thioflexothrix psekupsii D3 genome sequencing and assembly.</title>
        <authorList>
            <person name="Fomenkov A."/>
            <person name="Vincze T."/>
            <person name="Grabovich M."/>
            <person name="Anton B.P."/>
            <person name="Dubinina G."/>
            <person name="Orlova M."/>
            <person name="Belousova E."/>
            <person name="Roberts R.J."/>
        </authorList>
    </citation>
    <scope>NUCLEOTIDE SEQUENCE [LARGE SCALE GENOMIC DNA]</scope>
    <source>
        <strain evidence="7">D3</strain>
    </source>
</reference>
<keyword evidence="1" id="KW-0540">Nuclease</keyword>
<dbReference type="RefSeq" id="WP_086488828.1">
    <property type="nucleotide sequence ID" value="NZ_MSLT01000019.1"/>
</dbReference>
<proteinExistence type="predicted"/>
<dbReference type="GO" id="GO:0003677">
    <property type="term" value="F:DNA binding"/>
    <property type="evidence" value="ECO:0007669"/>
    <property type="project" value="InterPro"/>
</dbReference>
<dbReference type="InterPro" id="IPR019045">
    <property type="entry name" value="Restrct_endonuc_II_HinfI"/>
</dbReference>
<evidence type="ECO:0000256" key="6">
    <source>
        <dbReference type="ARBA" id="ARBA00093790"/>
    </source>
</evidence>
<evidence type="ECO:0000313" key="8">
    <source>
        <dbReference type="Proteomes" id="UP000194798"/>
    </source>
</evidence>
<keyword evidence="8" id="KW-1185">Reference proteome</keyword>
<protein>
    <recommendedName>
        <fullName evidence="6">type II site-specific deoxyribonuclease</fullName>
        <ecNumber evidence="6">3.1.21.4</ecNumber>
    </recommendedName>
</protein>
<dbReference type="GO" id="GO:0009036">
    <property type="term" value="F:type II site-specific deoxyribonuclease activity"/>
    <property type="evidence" value="ECO:0007669"/>
    <property type="project" value="InterPro"/>
</dbReference>
<sequence>MALSDEQKNCIQEVIKTCLRNKFKNYKPETNYMPFHHALLGKDRMALFSFIHSLNTTFGSSIFEPVTVALSQANSNFKQTHQQFVVGNKISELAQREIQHIINELSTGKNPNKEDEIARIRKVCQQGNMQKLKTVKVDLYLETKNNEIHLFDLKTAKPNQSNFKDFKRTLLEWIAIILAERPNVTVHSYVAIPYNPYYPEPYQRWTLKGMLDDTHELKVAEEFWDYLGGTDTFNDLLHCFELAGMVLKPEIDDYFNQFVKQ</sequence>
<evidence type="ECO:0000256" key="1">
    <source>
        <dbReference type="ARBA" id="ARBA00022722"/>
    </source>
</evidence>
<dbReference type="EMBL" id="MSLT01000019">
    <property type="protein sequence ID" value="OUD12889.1"/>
    <property type="molecule type" value="Genomic_DNA"/>
</dbReference>
<evidence type="ECO:0000256" key="3">
    <source>
        <dbReference type="ARBA" id="ARBA00022759"/>
    </source>
</evidence>
<dbReference type="OrthoDB" id="451919at2"/>
<comment type="catalytic activity">
    <reaction evidence="5">
        <text>Endonucleolytic cleavage of DNA to give specific double-stranded fragments with terminal 5'-phosphates.</text>
        <dbReference type="EC" id="3.1.21.4"/>
    </reaction>
</comment>
<dbReference type="EC" id="3.1.21.4" evidence="6"/>
<gene>
    <name evidence="7" type="ORF">TPSD3_12130</name>
</gene>
<evidence type="ECO:0000256" key="4">
    <source>
        <dbReference type="ARBA" id="ARBA00022801"/>
    </source>
</evidence>
<evidence type="ECO:0000313" key="7">
    <source>
        <dbReference type="EMBL" id="OUD12889.1"/>
    </source>
</evidence>
<keyword evidence="2" id="KW-0680">Restriction system</keyword>
<dbReference type="Proteomes" id="UP000194798">
    <property type="component" value="Unassembled WGS sequence"/>
</dbReference>
<dbReference type="Pfam" id="PF09520">
    <property type="entry name" value="RE_TdeIII"/>
    <property type="match status" value="1"/>
</dbReference>
<dbReference type="AlphaFoldDB" id="A0A251X5F8"/>
<evidence type="ECO:0000256" key="2">
    <source>
        <dbReference type="ARBA" id="ARBA00022747"/>
    </source>
</evidence>